<proteinExistence type="predicted"/>
<reference evidence="1 2" key="1">
    <citation type="journal article" date="2019" name="Sci. Rep.">
        <title>Orb-weaving spider Araneus ventricosus genome elucidates the spidroin gene catalogue.</title>
        <authorList>
            <person name="Kono N."/>
            <person name="Nakamura H."/>
            <person name="Ohtoshi R."/>
            <person name="Moran D.A.P."/>
            <person name="Shinohara A."/>
            <person name="Yoshida Y."/>
            <person name="Fujiwara M."/>
            <person name="Mori M."/>
            <person name="Tomita M."/>
            <person name="Arakawa K."/>
        </authorList>
    </citation>
    <scope>NUCLEOTIDE SEQUENCE [LARGE SCALE GENOMIC DNA]</scope>
</reference>
<comment type="caution">
    <text evidence="1">The sequence shown here is derived from an EMBL/GenBank/DDBJ whole genome shotgun (WGS) entry which is preliminary data.</text>
</comment>
<dbReference type="EMBL" id="BGPR01046668">
    <property type="protein sequence ID" value="GBO23603.1"/>
    <property type="molecule type" value="Genomic_DNA"/>
</dbReference>
<gene>
    <name evidence="1" type="ORF">AVEN_76457_1</name>
</gene>
<dbReference type="AlphaFoldDB" id="A0A4Y2VEA0"/>
<keyword evidence="2" id="KW-1185">Reference proteome</keyword>
<organism evidence="1 2">
    <name type="scientific">Araneus ventricosus</name>
    <name type="common">Orbweaver spider</name>
    <name type="synonym">Epeira ventricosa</name>
    <dbReference type="NCBI Taxonomy" id="182803"/>
    <lineage>
        <taxon>Eukaryota</taxon>
        <taxon>Metazoa</taxon>
        <taxon>Ecdysozoa</taxon>
        <taxon>Arthropoda</taxon>
        <taxon>Chelicerata</taxon>
        <taxon>Arachnida</taxon>
        <taxon>Araneae</taxon>
        <taxon>Araneomorphae</taxon>
        <taxon>Entelegynae</taxon>
        <taxon>Araneoidea</taxon>
        <taxon>Araneidae</taxon>
        <taxon>Araneus</taxon>
    </lineage>
</organism>
<sequence>MKNEIRFPCAIEILQNSDTEMRVPLLQTHSSPIVPSDPLLFRESIPTRRLFFSIPKITPTLPFFRGTLESFSRGMIERRGRLLLECGLLAGDWPLRIHLPRRDRMAWLAKEVRAHDVTSLVFLRSESMGHTQKRGRCPKGEAP</sequence>
<name>A0A4Y2VEA0_ARAVE</name>
<evidence type="ECO:0000313" key="1">
    <source>
        <dbReference type="EMBL" id="GBO23603.1"/>
    </source>
</evidence>
<accession>A0A4Y2VEA0</accession>
<dbReference type="Proteomes" id="UP000499080">
    <property type="component" value="Unassembled WGS sequence"/>
</dbReference>
<protein>
    <submittedName>
        <fullName evidence="1">Uncharacterized protein</fullName>
    </submittedName>
</protein>
<dbReference type="OrthoDB" id="10637984at2759"/>
<evidence type="ECO:0000313" key="2">
    <source>
        <dbReference type="Proteomes" id="UP000499080"/>
    </source>
</evidence>